<evidence type="ECO:0000313" key="1">
    <source>
        <dbReference type="EMBL" id="GGM82816.1"/>
    </source>
</evidence>
<organism evidence="1 2">
    <name type="scientific">Longimycelium tulufanense</name>
    <dbReference type="NCBI Taxonomy" id="907463"/>
    <lineage>
        <taxon>Bacteria</taxon>
        <taxon>Bacillati</taxon>
        <taxon>Actinomycetota</taxon>
        <taxon>Actinomycetes</taxon>
        <taxon>Pseudonocardiales</taxon>
        <taxon>Pseudonocardiaceae</taxon>
        <taxon>Longimycelium</taxon>
    </lineage>
</organism>
<dbReference type="AlphaFoldDB" id="A0A8J3CIU6"/>
<reference evidence="1" key="1">
    <citation type="journal article" date="2014" name="Int. J. Syst. Evol. Microbiol.">
        <title>Complete genome sequence of Corynebacterium casei LMG S-19264T (=DSM 44701T), isolated from a smear-ripened cheese.</title>
        <authorList>
            <consortium name="US DOE Joint Genome Institute (JGI-PGF)"/>
            <person name="Walter F."/>
            <person name="Albersmeier A."/>
            <person name="Kalinowski J."/>
            <person name="Ruckert C."/>
        </authorList>
    </citation>
    <scope>NUCLEOTIDE SEQUENCE</scope>
    <source>
        <strain evidence="1">CGMCC 4.5737</strain>
    </source>
</reference>
<reference evidence="1" key="2">
    <citation type="submission" date="2020-09" db="EMBL/GenBank/DDBJ databases">
        <authorList>
            <person name="Sun Q."/>
            <person name="Zhou Y."/>
        </authorList>
    </citation>
    <scope>NUCLEOTIDE SEQUENCE</scope>
    <source>
        <strain evidence="1">CGMCC 4.5737</strain>
    </source>
</reference>
<comment type="caution">
    <text evidence="1">The sequence shown here is derived from an EMBL/GenBank/DDBJ whole genome shotgun (WGS) entry which is preliminary data.</text>
</comment>
<proteinExistence type="predicted"/>
<dbReference type="RefSeq" id="WP_189061960.1">
    <property type="nucleotide sequence ID" value="NZ_BMMK01000057.1"/>
</dbReference>
<sequence>MNENKPAAVDGLVTQLHARTLAAEAEEAANGFLWLTVWHGDLESDDDMQRVQALSDAAWSWADRWPGCVCTQGGNDYWAVRIGPPAPDPADLLADLETLAAELAPTSPATGRTWWRIHRGRP</sequence>
<dbReference type="Proteomes" id="UP000637578">
    <property type="component" value="Unassembled WGS sequence"/>
</dbReference>
<keyword evidence="2" id="KW-1185">Reference proteome</keyword>
<accession>A0A8J3CIU6</accession>
<evidence type="ECO:0000313" key="2">
    <source>
        <dbReference type="Proteomes" id="UP000637578"/>
    </source>
</evidence>
<name>A0A8J3CIU6_9PSEU</name>
<dbReference type="EMBL" id="BMMK01000057">
    <property type="protein sequence ID" value="GGM82816.1"/>
    <property type="molecule type" value="Genomic_DNA"/>
</dbReference>
<protein>
    <submittedName>
        <fullName evidence="1">Uncharacterized protein</fullName>
    </submittedName>
</protein>
<gene>
    <name evidence="1" type="ORF">GCM10012275_61660</name>
</gene>